<keyword evidence="3" id="KW-1185">Reference proteome</keyword>
<evidence type="ECO:0000256" key="1">
    <source>
        <dbReference type="SAM" id="MobiDB-lite"/>
    </source>
</evidence>
<dbReference type="EMBL" id="FPAA01000002">
    <property type="protein sequence ID" value="SFS47388.1"/>
    <property type="molecule type" value="Genomic_DNA"/>
</dbReference>
<dbReference type="RefSeq" id="WP_091834412.1">
    <property type="nucleotide sequence ID" value="NZ_FPAA01000002.1"/>
</dbReference>
<gene>
    <name evidence="2" type="ORF">SAMN05444972_102339</name>
</gene>
<sequence length="64" mass="6694">MKKVIVVGVISAVLAIVMVFADKPNSGVHVAQDRPGGSVMVAQDSPGGRITAKDSIQMRHNDGH</sequence>
<dbReference type="AlphaFoldDB" id="A0A1I6Q4V4"/>
<feature type="region of interest" description="Disordered" evidence="1">
    <location>
        <begin position="31"/>
        <end position="64"/>
    </location>
</feature>
<organism evidence="2 3">
    <name type="scientific">Marininema halotolerans</name>
    <dbReference type="NCBI Taxonomy" id="1155944"/>
    <lineage>
        <taxon>Bacteria</taxon>
        <taxon>Bacillati</taxon>
        <taxon>Bacillota</taxon>
        <taxon>Bacilli</taxon>
        <taxon>Bacillales</taxon>
        <taxon>Thermoactinomycetaceae</taxon>
        <taxon>Marininema</taxon>
    </lineage>
</organism>
<name>A0A1I6Q4V4_9BACL</name>
<reference evidence="3" key="1">
    <citation type="submission" date="2016-10" db="EMBL/GenBank/DDBJ databases">
        <authorList>
            <person name="Varghese N."/>
            <person name="Submissions S."/>
        </authorList>
    </citation>
    <scope>NUCLEOTIDE SEQUENCE [LARGE SCALE GENOMIC DNA]</scope>
    <source>
        <strain evidence="3">DSM 45789</strain>
    </source>
</reference>
<dbReference type="Proteomes" id="UP000198660">
    <property type="component" value="Unassembled WGS sequence"/>
</dbReference>
<evidence type="ECO:0000313" key="3">
    <source>
        <dbReference type="Proteomes" id="UP000198660"/>
    </source>
</evidence>
<evidence type="ECO:0000313" key="2">
    <source>
        <dbReference type="EMBL" id="SFS47388.1"/>
    </source>
</evidence>
<protein>
    <submittedName>
        <fullName evidence="2">Uncharacterized protein</fullName>
    </submittedName>
</protein>
<proteinExistence type="predicted"/>
<accession>A0A1I6Q4V4</accession>